<reference evidence="2" key="1">
    <citation type="submission" date="2016-08" db="EMBL/GenBank/DDBJ databases">
        <authorList>
            <person name="Varghese N."/>
            <person name="Submissions Spin"/>
        </authorList>
    </citation>
    <scope>NUCLEOTIDE SEQUENCE [LARGE SCALE GENOMIC DNA]</scope>
    <source>
        <strain evidence="2">R-53248</strain>
    </source>
</reference>
<keyword evidence="2" id="KW-1185">Reference proteome</keyword>
<sequence>MQDYILKLIDINLSLFSLELDKNFIIMEILNMDNGDEVCTILINNIIDLKYKNNIDEHNILPAYIGELEISKNPETGYYYLKMQGWIDMTLTSSICSIKYPSSDNL</sequence>
<dbReference type="Proteomes" id="UP000199670">
    <property type="component" value="Unassembled WGS sequence"/>
</dbReference>
<dbReference type="RefSeq" id="WP_091346714.1">
    <property type="nucleotide sequence ID" value="NZ_FMAQ01000002.1"/>
</dbReference>
<name>A0A1C3ZQ61_9GAMM</name>
<gene>
    <name evidence="1" type="ORF">GA0061081_10248</name>
</gene>
<protein>
    <submittedName>
        <fullName evidence="1">Uncharacterized protein</fullName>
    </submittedName>
</protein>
<dbReference type="EMBL" id="FMAQ01000002">
    <property type="protein sequence ID" value="SCB84544.1"/>
    <property type="molecule type" value="Genomic_DNA"/>
</dbReference>
<evidence type="ECO:0000313" key="2">
    <source>
        <dbReference type="Proteomes" id="UP000199670"/>
    </source>
</evidence>
<dbReference type="OrthoDB" id="7066889at2"/>
<dbReference type="AlphaFoldDB" id="A0A1C3ZQ61"/>
<proteinExistence type="predicted"/>
<organism evidence="1 2">
    <name type="scientific">Gilliamella bombicola</name>
    <dbReference type="NCBI Taxonomy" id="1798182"/>
    <lineage>
        <taxon>Bacteria</taxon>
        <taxon>Pseudomonadati</taxon>
        <taxon>Pseudomonadota</taxon>
        <taxon>Gammaproteobacteria</taxon>
        <taxon>Orbales</taxon>
        <taxon>Orbaceae</taxon>
        <taxon>Gilliamella</taxon>
    </lineage>
</organism>
<dbReference type="STRING" id="1798182.GA0061081_10248"/>
<accession>A0A1C3ZQ61</accession>
<evidence type="ECO:0000313" key="1">
    <source>
        <dbReference type="EMBL" id="SCB84544.1"/>
    </source>
</evidence>